<dbReference type="AlphaFoldDB" id="A0AAN9JMA7"/>
<proteinExistence type="predicted"/>
<organism evidence="1 2">
    <name type="scientific">Clitoria ternatea</name>
    <name type="common">Butterfly pea</name>
    <dbReference type="NCBI Taxonomy" id="43366"/>
    <lineage>
        <taxon>Eukaryota</taxon>
        <taxon>Viridiplantae</taxon>
        <taxon>Streptophyta</taxon>
        <taxon>Embryophyta</taxon>
        <taxon>Tracheophyta</taxon>
        <taxon>Spermatophyta</taxon>
        <taxon>Magnoliopsida</taxon>
        <taxon>eudicotyledons</taxon>
        <taxon>Gunneridae</taxon>
        <taxon>Pentapetalae</taxon>
        <taxon>rosids</taxon>
        <taxon>fabids</taxon>
        <taxon>Fabales</taxon>
        <taxon>Fabaceae</taxon>
        <taxon>Papilionoideae</taxon>
        <taxon>50 kb inversion clade</taxon>
        <taxon>NPAAA clade</taxon>
        <taxon>indigoferoid/millettioid clade</taxon>
        <taxon>Phaseoleae</taxon>
        <taxon>Clitoria</taxon>
    </lineage>
</organism>
<evidence type="ECO:0000313" key="2">
    <source>
        <dbReference type="Proteomes" id="UP001359559"/>
    </source>
</evidence>
<sequence length="156" mass="17155">MFDFAVRSSRLPRVGLHVDEGGINDFRAEVDEIGVVMVNEVDVFVVEGGEVVVVVDLGTEIIEGNQEDVKNAEEDVQWITSGNGTKDMYYQTITDLKHALSLSQHQQLKSSAAEDSQVGYAKKSIHLDGEAESQSDEDDNDGILLLTTVDWNSVLK</sequence>
<protein>
    <submittedName>
        <fullName evidence="1">Uncharacterized protein</fullName>
    </submittedName>
</protein>
<name>A0AAN9JMA7_CLITE</name>
<comment type="caution">
    <text evidence="1">The sequence shown here is derived from an EMBL/GenBank/DDBJ whole genome shotgun (WGS) entry which is preliminary data.</text>
</comment>
<reference evidence="1 2" key="1">
    <citation type="submission" date="2024-01" db="EMBL/GenBank/DDBJ databases">
        <title>The genomes of 5 underutilized Papilionoideae crops provide insights into root nodulation and disease resistance.</title>
        <authorList>
            <person name="Yuan L."/>
        </authorList>
    </citation>
    <scope>NUCLEOTIDE SEQUENCE [LARGE SCALE GENOMIC DNA]</scope>
    <source>
        <strain evidence="1">LY-2023</strain>
        <tissue evidence="1">Leaf</tissue>
    </source>
</reference>
<dbReference type="EMBL" id="JAYKXN010000003">
    <property type="protein sequence ID" value="KAK7301875.1"/>
    <property type="molecule type" value="Genomic_DNA"/>
</dbReference>
<dbReference type="Proteomes" id="UP001359559">
    <property type="component" value="Unassembled WGS sequence"/>
</dbReference>
<keyword evidence="2" id="KW-1185">Reference proteome</keyword>
<evidence type="ECO:0000313" key="1">
    <source>
        <dbReference type="EMBL" id="KAK7301875.1"/>
    </source>
</evidence>
<accession>A0AAN9JMA7</accession>
<gene>
    <name evidence="1" type="ORF">RJT34_12751</name>
</gene>